<name>A0A5C3PKE2_9APHY</name>
<feature type="transmembrane region" description="Helical" evidence="1">
    <location>
        <begin position="259"/>
        <end position="277"/>
    </location>
</feature>
<protein>
    <submittedName>
        <fullName evidence="2">Uncharacterized protein</fullName>
    </submittedName>
</protein>
<accession>A0A5C3PKE2</accession>
<keyword evidence="1" id="KW-0812">Transmembrane</keyword>
<feature type="transmembrane region" description="Helical" evidence="1">
    <location>
        <begin position="215"/>
        <end position="239"/>
    </location>
</feature>
<keyword evidence="1" id="KW-0472">Membrane</keyword>
<dbReference type="AlphaFoldDB" id="A0A5C3PKE2"/>
<proteinExistence type="predicted"/>
<feature type="transmembrane region" description="Helical" evidence="1">
    <location>
        <begin position="180"/>
        <end position="203"/>
    </location>
</feature>
<evidence type="ECO:0000256" key="1">
    <source>
        <dbReference type="SAM" id="Phobius"/>
    </source>
</evidence>
<evidence type="ECO:0000313" key="3">
    <source>
        <dbReference type="Proteomes" id="UP000308197"/>
    </source>
</evidence>
<sequence>MAADAAYTASGGAARCAARRHKATVSLLQVLVSRLSRRAVWRTCPDGPSSRNRVSAPRRSKEMGLMPWVYILLGTDTVPHLRPYQSALFPNLILTTMPAATKSHIPLYYSRATHPYGHDAASRYTQRWDASRFSQFLEEPITRLVVIIIALLVASFTFFGIGVAILGGKTDENSSQLANALVVGWAIVSGLVVFGAAAVGVFAPSSPLVRSGRKAALGSLVVAVYVGSLVPALGVAILLSTHRVDLHGFSALRALEAGALGLALLGGPVMLLLGYLYDAADC</sequence>
<organism evidence="2 3">
    <name type="scientific">Polyporus arcularius HHB13444</name>
    <dbReference type="NCBI Taxonomy" id="1314778"/>
    <lineage>
        <taxon>Eukaryota</taxon>
        <taxon>Fungi</taxon>
        <taxon>Dikarya</taxon>
        <taxon>Basidiomycota</taxon>
        <taxon>Agaricomycotina</taxon>
        <taxon>Agaricomycetes</taxon>
        <taxon>Polyporales</taxon>
        <taxon>Polyporaceae</taxon>
        <taxon>Polyporus</taxon>
    </lineage>
</organism>
<evidence type="ECO:0000313" key="2">
    <source>
        <dbReference type="EMBL" id="TFK89379.1"/>
    </source>
</evidence>
<keyword evidence="1" id="KW-1133">Transmembrane helix</keyword>
<gene>
    <name evidence="2" type="ORF">K466DRAFT_30479</name>
</gene>
<reference evidence="2 3" key="1">
    <citation type="journal article" date="2019" name="Nat. Ecol. Evol.">
        <title>Megaphylogeny resolves global patterns of mushroom evolution.</title>
        <authorList>
            <person name="Varga T."/>
            <person name="Krizsan K."/>
            <person name="Foldi C."/>
            <person name="Dima B."/>
            <person name="Sanchez-Garcia M."/>
            <person name="Sanchez-Ramirez S."/>
            <person name="Szollosi G.J."/>
            <person name="Szarkandi J.G."/>
            <person name="Papp V."/>
            <person name="Albert L."/>
            <person name="Andreopoulos W."/>
            <person name="Angelini C."/>
            <person name="Antonin V."/>
            <person name="Barry K.W."/>
            <person name="Bougher N.L."/>
            <person name="Buchanan P."/>
            <person name="Buyck B."/>
            <person name="Bense V."/>
            <person name="Catcheside P."/>
            <person name="Chovatia M."/>
            <person name="Cooper J."/>
            <person name="Damon W."/>
            <person name="Desjardin D."/>
            <person name="Finy P."/>
            <person name="Geml J."/>
            <person name="Haridas S."/>
            <person name="Hughes K."/>
            <person name="Justo A."/>
            <person name="Karasinski D."/>
            <person name="Kautmanova I."/>
            <person name="Kiss B."/>
            <person name="Kocsube S."/>
            <person name="Kotiranta H."/>
            <person name="LaButti K.M."/>
            <person name="Lechner B.E."/>
            <person name="Liimatainen K."/>
            <person name="Lipzen A."/>
            <person name="Lukacs Z."/>
            <person name="Mihaltcheva S."/>
            <person name="Morgado L.N."/>
            <person name="Niskanen T."/>
            <person name="Noordeloos M.E."/>
            <person name="Ohm R.A."/>
            <person name="Ortiz-Santana B."/>
            <person name="Ovrebo C."/>
            <person name="Racz N."/>
            <person name="Riley R."/>
            <person name="Savchenko A."/>
            <person name="Shiryaev A."/>
            <person name="Soop K."/>
            <person name="Spirin V."/>
            <person name="Szebenyi C."/>
            <person name="Tomsovsky M."/>
            <person name="Tulloss R.E."/>
            <person name="Uehling J."/>
            <person name="Grigoriev I.V."/>
            <person name="Vagvolgyi C."/>
            <person name="Papp T."/>
            <person name="Martin F.M."/>
            <person name="Miettinen O."/>
            <person name="Hibbett D.S."/>
            <person name="Nagy L.G."/>
        </authorList>
    </citation>
    <scope>NUCLEOTIDE SEQUENCE [LARGE SCALE GENOMIC DNA]</scope>
    <source>
        <strain evidence="2 3">HHB13444</strain>
    </source>
</reference>
<keyword evidence="3" id="KW-1185">Reference proteome</keyword>
<dbReference type="Proteomes" id="UP000308197">
    <property type="component" value="Unassembled WGS sequence"/>
</dbReference>
<dbReference type="EMBL" id="ML211078">
    <property type="protein sequence ID" value="TFK89379.1"/>
    <property type="molecule type" value="Genomic_DNA"/>
</dbReference>
<feature type="transmembrane region" description="Helical" evidence="1">
    <location>
        <begin position="144"/>
        <end position="168"/>
    </location>
</feature>
<dbReference type="InParanoid" id="A0A5C3PKE2"/>